<reference evidence="1" key="1">
    <citation type="submission" date="2023-10" db="EMBL/GenBank/DDBJ databases">
        <title>Genome assembly of Pristionchus species.</title>
        <authorList>
            <person name="Yoshida K."/>
            <person name="Sommer R.J."/>
        </authorList>
    </citation>
    <scope>NUCLEOTIDE SEQUENCE</scope>
    <source>
        <strain evidence="1">RS0144</strain>
    </source>
</reference>
<evidence type="ECO:0000313" key="2">
    <source>
        <dbReference type="Proteomes" id="UP001432027"/>
    </source>
</evidence>
<comment type="caution">
    <text evidence="1">The sequence shown here is derived from an EMBL/GenBank/DDBJ whole genome shotgun (WGS) entry which is preliminary data.</text>
</comment>
<dbReference type="EMBL" id="BTSX01000003">
    <property type="protein sequence ID" value="GMS88376.1"/>
    <property type="molecule type" value="Genomic_DNA"/>
</dbReference>
<dbReference type="PANTHER" id="PTHR31024">
    <property type="entry name" value="C-TYPE LECTIN"/>
    <property type="match status" value="1"/>
</dbReference>
<organism evidence="1 2">
    <name type="scientific">Pristionchus entomophagus</name>
    <dbReference type="NCBI Taxonomy" id="358040"/>
    <lineage>
        <taxon>Eukaryota</taxon>
        <taxon>Metazoa</taxon>
        <taxon>Ecdysozoa</taxon>
        <taxon>Nematoda</taxon>
        <taxon>Chromadorea</taxon>
        <taxon>Rhabditida</taxon>
        <taxon>Rhabditina</taxon>
        <taxon>Diplogasteromorpha</taxon>
        <taxon>Diplogasteroidea</taxon>
        <taxon>Neodiplogasteridae</taxon>
        <taxon>Pristionchus</taxon>
    </lineage>
</organism>
<protein>
    <submittedName>
        <fullName evidence="1">Uncharacterized protein</fullName>
    </submittedName>
</protein>
<dbReference type="Proteomes" id="UP001432027">
    <property type="component" value="Unassembled WGS sequence"/>
</dbReference>
<dbReference type="AlphaFoldDB" id="A0AAV5SYH0"/>
<sequence>KYIISQGREARITNRDTFVMPSTAINLKTLDCVGDGQVSIYTGSGTGEKEQRFFMRSFPCWNAPTFIFSFDNVISVYVDPGMTYTVEFSHGFGSAKYPWIVERNDYIVMMTSGRSDDIQNLKGDTDNRLYLQIGNT</sequence>
<gene>
    <name evidence="1" type="ORF">PENTCL1PPCAC_10551</name>
</gene>
<name>A0AAV5SYH0_9BILA</name>
<feature type="non-terminal residue" evidence="1">
    <location>
        <position position="1"/>
    </location>
</feature>
<proteinExistence type="predicted"/>
<keyword evidence="2" id="KW-1185">Reference proteome</keyword>
<dbReference type="PANTHER" id="PTHR31024:SF3">
    <property type="entry name" value="C-TYPE LECTIN-RELATED"/>
    <property type="match status" value="1"/>
</dbReference>
<evidence type="ECO:0000313" key="1">
    <source>
        <dbReference type="EMBL" id="GMS88376.1"/>
    </source>
</evidence>
<accession>A0AAV5SYH0</accession>